<evidence type="ECO:0000313" key="1">
    <source>
        <dbReference type="EMBL" id="MDN0013275.1"/>
    </source>
</evidence>
<keyword evidence="2" id="KW-1185">Reference proteome</keyword>
<accession>A0ABT7WKR6</accession>
<protein>
    <submittedName>
        <fullName evidence="1">Uncharacterized protein</fullName>
    </submittedName>
</protein>
<name>A0ABT7WKR6_9GAMM</name>
<comment type="caution">
    <text evidence="1">The sequence shown here is derived from an EMBL/GenBank/DDBJ whole genome shotgun (WGS) entry which is preliminary data.</text>
</comment>
<gene>
    <name evidence="1" type="ORF">QTA56_03345</name>
</gene>
<proteinExistence type="predicted"/>
<organism evidence="1 2">
    <name type="scientific">Acinetobacter thutiue</name>
    <dbReference type="NCBI Taxonomy" id="2998078"/>
    <lineage>
        <taxon>Bacteria</taxon>
        <taxon>Pseudomonadati</taxon>
        <taxon>Pseudomonadota</taxon>
        <taxon>Gammaproteobacteria</taxon>
        <taxon>Moraxellales</taxon>
        <taxon>Moraxellaceae</taxon>
        <taxon>Acinetobacter</taxon>
    </lineage>
</organism>
<reference evidence="1" key="1">
    <citation type="submission" date="2023-06" db="EMBL/GenBank/DDBJ databases">
        <title>Two novel species of Acinetobacter isolated from motorbike repairing workshop in Vietnam.</title>
        <authorList>
            <person name="Le N.T.T."/>
        </authorList>
    </citation>
    <scope>NUCLEOTIDE SEQUENCE</scope>
    <source>
        <strain evidence="1">VNH17</strain>
    </source>
</reference>
<dbReference type="RefSeq" id="WP_267979526.1">
    <property type="nucleotide sequence ID" value="NZ_JAPQKF010000001.1"/>
</dbReference>
<sequence length="307" mass="34467">MNALMYANLTAERNTLKELLANIPEENVIDRYGLENRLEEVESCLESVNPYHIVKRAKLTFRGNPVIGSEAISASFATKATKIFSDAVSAISAGLTGEFHFKGKIPHSNLNQLMITGTAIGSFGFELELPRPDQTDLCPEVSITEKSINNIRTLFELAATGTDDELIDILEEIHPRAISKIYEFLNFLDEQDARCGLEFDNHFFRFQDSNQIAFALSRLNEDNFVEKIIPYRGIFQGILPSTHSFEFKTEIDGELIKGKISSDIPNKDLINPEWLFKSVTVNFAVATIGNSRPKFILKSIDNISLNK</sequence>
<evidence type="ECO:0000313" key="2">
    <source>
        <dbReference type="Proteomes" id="UP001168524"/>
    </source>
</evidence>
<dbReference type="Proteomes" id="UP001168524">
    <property type="component" value="Unassembled WGS sequence"/>
</dbReference>
<dbReference type="EMBL" id="JAUDZE010000001">
    <property type="protein sequence ID" value="MDN0013275.1"/>
    <property type="molecule type" value="Genomic_DNA"/>
</dbReference>